<sequence length="148" mass="16544">MKLFNIFISKDRTNNNNTATNEEELDEELGDFQLPLSLTPRASGSIGHTLTTANVIQHRRSTSSQQNIVLHSNLNESPKSYANRFDLNTTNDKDEIKSTKRKTSSLMTVDEHGSTNDLIATDASQQLKIPTSISDIIHQQTTDEKQTV</sequence>
<proteinExistence type="predicted"/>
<accession>A0A814R9H5</accession>
<gene>
    <name evidence="1" type="ORF">JYZ213_LOCUS23011</name>
</gene>
<name>A0A814R9H5_9BILA</name>
<dbReference type="EMBL" id="CAJNOG010000267">
    <property type="protein sequence ID" value="CAF1130863.1"/>
    <property type="molecule type" value="Genomic_DNA"/>
</dbReference>
<evidence type="ECO:0000313" key="1">
    <source>
        <dbReference type="EMBL" id="CAF1130863.1"/>
    </source>
</evidence>
<evidence type="ECO:0000313" key="2">
    <source>
        <dbReference type="Proteomes" id="UP000663845"/>
    </source>
</evidence>
<comment type="caution">
    <text evidence="1">The sequence shown here is derived from an EMBL/GenBank/DDBJ whole genome shotgun (WGS) entry which is preliminary data.</text>
</comment>
<reference evidence="1" key="1">
    <citation type="submission" date="2021-02" db="EMBL/GenBank/DDBJ databases">
        <authorList>
            <person name="Nowell W R."/>
        </authorList>
    </citation>
    <scope>NUCLEOTIDE SEQUENCE</scope>
</reference>
<organism evidence="1 2">
    <name type="scientific">Adineta steineri</name>
    <dbReference type="NCBI Taxonomy" id="433720"/>
    <lineage>
        <taxon>Eukaryota</taxon>
        <taxon>Metazoa</taxon>
        <taxon>Spiralia</taxon>
        <taxon>Gnathifera</taxon>
        <taxon>Rotifera</taxon>
        <taxon>Eurotatoria</taxon>
        <taxon>Bdelloidea</taxon>
        <taxon>Adinetida</taxon>
        <taxon>Adinetidae</taxon>
        <taxon>Adineta</taxon>
    </lineage>
</organism>
<protein>
    <submittedName>
        <fullName evidence="1">Uncharacterized protein</fullName>
    </submittedName>
</protein>
<dbReference type="AlphaFoldDB" id="A0A814R9H5"/>
<dbReference type="Proteomes" id="UP000663845">
    <property type="component" value="Unassembled WGS sequence"/>
</dbReference>